<name>A0ABW4I457_9SPHN</name>
<dbReference type="CDD" id="cd03445">
    <property type="entry name" value="Thioesterase_II_repeat2"/>
    <property type="match status" value="1"/>
</dbReference>
<accession>A0ABW4I457</accession>
<protein>
    <submittedName>
        <fullName evidence="5">Acyl-CoA thioesterase</fullName>
    </submittedName>
</protein>
<dbReference type="RefSeq" id="WP_380889944.1">
    <property type="nucleotide sequence ID" value="NZ_JBHUDY010000001.1"/>
</dbReference>
<dbReference type="Proteomes" id="UP001597115">
    <property type="component" value="Unassembled WGS sequence"/>
</dbReference>
<dbReference type="SUPFAM" id="SSF54637">
    <property type="entry name" value="Thioesterase/thiol ester dehydrase-isomerase"/>
    <property type="match status" value="2"/>
</dbReference>
<reference evidence="6" key="1">
    <citation type="journal article" date="2019" name="Int. J. Syst. Evol. Microbiol.">
        <title>The Global Catalogue of Microorganisms (GCM) 10K type strain sequencing project: providing services to taxonomists for standard genome sequencing and annotation.</title>
        <authorList>
            <consortium name="The Broad Institute Genomics Platform"/>
            <consortium name="The Broad Institute Genome Sequencing Center for Infectious Disease"/>
            <person name="Wu L."/>
            <person name="Ma J."/>
        </authorList>
    </citation>
    <scope>NUCLEOTIDE SEQUENCE [LARGE SCALE GENOMIC DNA]</scope>
    <source>
        <strain evidence="6">CGMCC 1.16275</strain>
    </source>
</reference>
<dbReference type="Pfam" id="PF20789">
    <property type="entry name" value="4HBT_3C"/>
    <property type="match status" value="1"/>
</dbReference>
<evidence type="ECO:0000259" key="4">
    <source>
        <dbReference type="Pfam" id="PF20789"/>
    </source>
</evidence>
<dbReference type="InterPro" id="IPR049450">
    <property type="entry name" value="ACOT8-like_C"/>
</dbReference>
<dbReference type="InterPro" id="IPR049449">
    <property type="entry name" value="TesB_ACOT8-like_N"/>
</dbReference>
<organism evidence="5 6">
    <name type="scientific">Sphingomonas tabacisoli</name>
    <dbReference type="NCBI Taxonomy" id="2249466"/>
    <lineage>
        <taxon>Bacteria</taxon>
        <taxon>Pseudomonadati</taxon>
        <taxon>Pseudomonadota</taxon>
        <taxon>Alphaproteobacteria</taxon>
        <taxon>Sphingomonadales</taxon>
        <taxon>Sphingomonadaceae</taxon>
        <taxon>Sphingomonas</taxon>
    </lineage>
</organism>
<sequence length="287" mass="31836">MTASAEPSLSARQVIDLRDLGGDEFRSVHQQDNYAGAVFGGQYLAQALVAARRTVPDWPIHHCSALFLQAGKAAHPLDFSVTRTRDGKQFAARRVIVSQGGAPMFDLLCSFQACRDGVRHQLELGSVELPERLDNLAIFAGKNRHQLDPRMADLYQRPFPVELRLTEPERLLTREGRGAEQDFWFRMSSASEVEDQGDHQCLLAFMSDYWFAGVAGALHAPTGSASFFASLNHSMWFHAPARADQWLYYQTESPWAGAGRGLARGFIYNEAGELVASVVQEVAMGFD</sequence>
<dbReference type="PANTHER" id="PTHR11066:SF34">
    <property type="entry name" value="ACYL-COENZYME A THIOESTERASE 8"/>
    <property type="match status" value="1"/>
</dbReference>
<evidence type="ECO:0000313" key="6">
    <source>
        <dbReference type="Proteomes" id="UP001597115"/>
    </source>
</evidence>
<dbReference type="CDD" id="cd03444">
    <property type="entry name" value="Thioesterase_II_repeat1"/>
    <property type="match status" value="1"/>
</dbReference>
<proteinExistence type="inferred from homology"/>
<comment type="caution">
    <text evidence="5">The sequence shown here is derived from an EMBL/GenBank/DDBJ whole genome shotgun (WGS) entry which is preliminary data.</text>
</comment>
<dbReference type="InterPro" id="IPR042171">
    <property type="entry name" value="Acyl-CoA_hotdog"/>
</dbReference>
<keyword evidence="6" id="KW-1185">Reference proteome</keyword>
<dbReference type="InterPro" id="IPR003703">
    <property type="entry name" value="Acyl_CoA_thio"/>
</dbReference>
<dbReference type="PANTHER" id="PTHR11066">
    <property type="entry name" value="ACYL-COA THIOESTERASE"/>
    <property type="match status" value="1"/>
</dbReference>
<gene>
    <name evidence="5" type="ORF">ACFSCW_13155</name>
</gene>
<dbReference type="Gene3D" id="2.40.160.210">
    <property type="entry name" value="Acyl-CoA thioesterase, double hotdog domain"/>
    <property type="match status" value="1"/>
</dbReference>
<evidence type="ECO:0000256" key="2">
    <source>
        <dbReference type="ARBA" id="ARBA00022801"/>
    </source>
</evidence>
<dbReference type="EMBL" id="JBHUDY010000001">
    <property type="protein sequence ID" value="MFD1612749.1"/>
    <property type="molecule type" value="Genomic_DNA"/>
</dbReference>
<feature type="domain" description="Acyl-CoA thioesterase-like N-terminal HotDog" evidence="3">
    <location>
        <begin position="36"/>
        <end position="112"/>
    </location>
</feature>
<keyword evidence="2" id="KW-0378">Hydrolase</keyword>
<evidence type="ECO:0000256" key="1">
    <source>
        <dbReference type="ARBA" id="ARBA00006538"/>
    </source>
</evidence>
<evidence type="ECO:0000259" key="3">
    <source>
        <dbReference type="Pfam" id="PF13622"/>
    </source>
</evidence>
<comment type="similarity">
    <text evidence="1">Belongs to the C/M/P thioester hydrolase family.</text>
</comment>
<feature type="domain" description="Acyl-CoA thioesterase-like C-terminal" evidence="4">
    <location>
        <begin position="161"/>
        <end position="283"/>
    </location>
</feature>
<dbReference type="InterPro" id="IPR029069">
    <property type="entry name" value="HotDog_dom_sf"/>
</dbReference>
<evidence type="ECO:0000313" key="5">
    <source>
        <dbReference type="EMBL" id="MFD1612749.1"/>
    </source>
</evidence>
<dbReference type="Pfam" id="PF13622">
    <property type="entry name" value="4HBT_3"/>
    <property type="match status" value="1"/>
</dbReference>